<dbReference type="Proteomes" id="UP000825258">
    <property type="component" value="Chromosome"/>
</dbReference>
<dbReference type="RefSeq" id="WP_221257887.1">
    <property type="nucleotide sequence ID" value="NZ_AP024749.1"/>
</dbReference>
<evidence type="ECO:0008006" key="3">
    <source>
        <dbReference type="Google" id="ProtNLM"/>
    </source>
</evidence>
<name>A0ABM7SC12_9FLAO</name>
<organism evidence="1 2">
    <name type="scientific">Flavobacterium okayamense</name>
    <dbReference type="NCBI Taxonomy" id="2830782"/>
    <lineage>
        <taxon>Bacteria</taxon>
        <taxon>Pseudomonadati</taxon>
        <taxon>Bacteroidota</taxon>
        <taxon>Flavobacteriia</taxon>
        <taxon>Flavobacteriales</taxon>
        <taxon>Flavobacteriaceae</taxon>
        <taxon>Flavobacterium</taxon>
    </lineage>
</organism>
<evidence type="ECO:0000313" key="2">
    <source>
        <dbReference type="Proteomes" id="UP000825258"/>
    </source>
</evidence>
<dbReference type="SUPFAM" id="SSF50998">
    <property type="entry name" value="Quinoprotein alcohol dehydrogenase-like"/>
    <property type="match status" value="1"/>
</dbReference>
<reference evidence="1 2" key="1">
    <citation type="submission" date="2021-06" db="EMBL/GenBank/DDBJ databases">
        <title>Whole genome sequences of Flavobacterium sp. KK2020170 and assembly.</title>
        <authorList>
            <person name="Kitahara K."/>
            <person name="Miyoshi S."/>
            <person name="Uesaka K."/>
        </authorList>
    </citation>
    <scope>NUCLEOTIDE SEQUENCE [LARGE SCALE GENOMIC DNA]</scope>
    <source>
        <strain evidence="1 2">KK2020170</strain>
    </source>
</reference>
<keyword evidence="2" id="KW-1185">Reference proteome</keyword>
<dbReference type="EMBL" id="AP024749">
    <property type="protein sequence ID" value="BCY28779.1"/>
    <property type="molecule type" value="Genomic_DNA"/>
</dbReference>
<dbReference type="InterPro" id="IPR011047">
    <property type="entry name" value="Quinoprotein_ADH-like_sf"/>
</dbReference>
<sequence length="337" mass="39022">MNCIKLIPICLIIFGCSESKQKQPLKVEGAETLVSNQKRLPPKSVSPVIVDKIKYVSSLNEIIAIDIESQKELWRKEIYEISYDESLERDVQDIFIDSIMLFNNSLVIRNESNELYFLGLDLKKIYPNHTEIEKHEHQGYDLYFSESYKTEFEYFKSLDSHTEQLNKSECIERELLSELSNQSLDLKLNNGQFHNLRKPIEDEQFYGYSFEHFDPTTNLYVVWENWLEAGHPIAIDARNGNELVLFGKNFSTNLSASSTVNFAIDLGAGWTPNGIQFLNIDEGQIKKLFEFDPIDLLSKNWGPLDVAWKNDSTVIIHFTDAKSSSIYMQMKFKNQTN</sequence>
<gene>
    <name evidence="1" type="ORF">KK2020170_16470</name>
</gene>
<evidence type="ECO:0000313" key="1">
    <source>
        <dbReference type="EMBL" id="BCY28779.1"/>
    </source>
</evidence>
<protein>
    <recommendedName>
        <fullName evidence="3">TolB-like 6-blade propeller-like</fullName>
    </recommendedName>
</protein>
<dbReference type="PROSITE" id="PS51257">
    <property type="entry name" value="PROKAR_LIPOPROTEIN"/>
    <property type="match status" value="1"/>
</dbReference>
<accession>A0ABM7SC12</accession>
<proteinExistence type="predicted"/>